<protein>
    <recommendedName>
        <fullName evidence="2">DUF222 domain-containing protein</fullName>
    </recommendedName>
</protein>
<gene>
    <name evidence="3" type="ORF">JOF36_004437</name>
</gene>
<feature type="region of interest" description="Disordered" evidence="1">
    <location>
        <begin position="701"/>
        <end position="758"/>
    </location>
</feature>
<feature type="domain" description="DUF222" evidence="2">
    <location>
        <begin position="81"/>
        <end position="232"/>
    </location>
</feature>
<comment type="caution">
    <text evidence="3">The sequence shown here is derived from an EMBL/GenBank/DDBJ whole genome shotgun (WGS) entry which is preliminary data.</text>
</comment>
<keyword evidence="4" id="KW-1185">Reference proteome</keyword>
<evidence type="ECO:0000313" key="3">
    <source>
        <dbReference type="EMBL" id="MBP2368741.1"/>
    </source>
</evidence>
<feature type="compositionally biased region" description="Gly residues" evidence="1">
    <location>
        <begin position="419"/>
        <end position="444"/>
    </location>
</feature>
<reference evidence="3 4" key="1">
    <citation type="submission" date="2021-03" db="EMBL/GenBank/DDBJ databases">
        <title>Sequencing the genomes of 1000 actinobacteria strains.</title>
        <authorList>
            <person name="Klenk H.-P."/>
        </authorList>
    </citation>
    <scope>NUCLEOTIDE SEQUENCE [LARGE SCALE GENOMIC DNA]</scope>
    <source>
        <strain evidence="3 4">DSM 45256</strain>
    </source>
</reference>
<feature type="region of interest" description="Disordered" evidence="1">
    <location>
        <begin position="632"/>
        <end position="651"/>
    </location>
</feature>
<feature type="region of interest" description="Disordered" evidence="1">
    <location>
        <begin position="269"/>
        <end position="474"/>
    </location>
</feature>
<accession>A0ABS4VY62</accession>
<feature type="compositionally biased region" description="Basic and acidic residues" evidence="1">
    <location>
        <begin position="634"/>
        <end position="644"/>
    </location>
</feature>
<name>A0ABS4VY62_9PSEU</name>
<dbReference type="Pfam" id="PF02720">
    <property type="entry name" value="DUF222"/>
    <property type="match status" value="1"/>
</dbReference>
<evidence type="ECO:0000259" key="2">
    <source>
        <dbReference type="Pfam" id="PF02720"/>
    </source>
</evidence>
<feature type="compositionally biased region" description="Gly residues" evidence="1">
    <location>
        <begin position="310"/>
        <end position="340"/>
    </location>
</feature>
<dbReference type="InterPro" id="IPR003615">
    <property type="entry name" value="HNH_nuc"/>
</dbReference>
<dbReference type="CDD" id="cd00085">
    <property type="entry name" value="HNHc"/>
    <property type="match status" value="1"/>
</dbReference>
<feature type="compositionally biased region" description="Basic and acidic residues" evidence="1">
    <location>
        <begin position="297"/>
        <end position="308"/>
    </location>
</feature>
<evidence type="ECO:0000313" key="4">
    <source>
        <dbReference type="Proteomes" id="UP001519295"/>
    </source>
</evidence>
<organism evidence="3 4">
    <name type="scientific">Pseudonocardia parietis</name>
    <dbReference type="NCBI Taxonomy" id="570936"/>
    <lineage>
        <taxon>Bacteria</taxon>
        <taxon>Bacillati</taxon>
        <taxon>Actinomycetota</taxon>
        <taxon>Actinomycetes</taxon>
        <taxon>Pseudonocardiales</taxon>
        <taxon>Pseudonocardiaceae</taxon>
        <taxon>Pseudonocardia</taxon>
    </lineage>
</organism>
<dbReference type="InterPro" id="IPR003870">
    <property type="entry name" value="DUF222"/>
</dbReference>
<feature type="compositionally biased region" description="Low complexity" evidence="1">
    <location>
        <begin position="445"/>
        <end position="462"/>
    </location>
</feature>
<feature type="compositionally biased region" description="Low complexity" evidence="1">
    <location>
        <begin position="726"/>
        <end position="745"/>
    </location>
</feature>
<sequence>MSATGTPEGLADTPPGPALCALLAGLTPDRLPNDDVVDALQAWRRLRSYADAHELAMMAEVGRCDPRAPSGAAVRLVEPDPECGREIAAALTLTELTAWREHALAEMLVHRLPDVHAALACGDIDRGKARVFADLLEPLNDAQAERVCAALLPTAPGLTTGQLRARMQRMVIAIDPDAAQRRYRKALSERRVVCYLDDTGTATLSAIGLDPGAAQAACERLDALARDVRAAGHPDPLPRIRADLATALLDGSVHALSHDQIIATMLARAAEADDRPEGESEGGNTSHRNGDGASIEVARRTAGGHDDGGSGDGRGTGATGDGAPGDGGAGDSGLGGGGSHGDAEAGGPSTDDLHNDGSDPGTDDSGTDGPGGDDLDTDDPCGERSGTDDPAGADSGTDDPGGADSGTDSPGGADSATDGPGGDDPGTDDPGGNGRDTDGPGGPDGPDNNGPQNPDSGPAGSAGPDGGRGAERARPGIEIRVRLSTLLGHDDHPGEIPGLGPILAPTARAWTARLRHAEWRFAITDPDGYLILAGTTRRRPPRQPEHPLIRQAHGGVVELQVPAELLERLAVHPPAGWAPLIADLTTQYAQRDQLHTDLDEHPDNRLPHSALRRHVEIRDRTCAFPGCRRSAHKAQQDHTEEHQHGGPSVTDNLGPLCILHHAIKTTGRWRLEQPAPGSFRWQSPLKRIYCTRGEPVCPPVPEPLPEPVSPEPAPAPRSRVQREADALPTYPTAPDAATVPVPSSPTTSRAPPDDEPPF</sequence>
<evidence type="ECO:0000256" key="1">
    <source>
        <dbReference type="SAM" id="MobiDB-lite"/>
    </source>
</evidence>
<feature type="compositionally biased region" description="Acidic residues" evidence="1">
    <location>
        <begin position="361"/>
        <end position="380"/>
    </location>
</feature>
<proteinExistence type="predicted"/>
<feature type="compositionally biased region" description="Pro residues" evidence="1">
    <location>
        <begin position="701"/>
        <end position="715"/>
    </location>
</feature>
<dbReference type="RefSeq" id="WP_210030307.1">
    <property type="nucleotide sequence ID" value="NZ_JAGINU010000001.1"/>
</dbReference>
<dbReference type="Proteomes" id="UP001519295">
    <property type="component" value="Unassembled WGS sequence"/>
</dbReference>
<dbReference type="EMBL" id="JAGINU010000001">
    <property type="protein sequence ID" value="MBP2368741.1"/>
    <property type="molecule type" value="Genomic_DNA"/>
</dbReference>